<evidence type="ECO:0000256" key="1">
    <source>
        <dbReference type="ARBA" id="ARBA00004123"/>
    </source>
</evidence>
<dbReference type="FunFam" id="3.30.50.10:FF:000042">
    <property type="entry name" value="Nuclear hormone receptor HR96"/>
    <property type="match status" value="1"/>
</dbReference>
<dbReference type="Pfam" id="PF00104">
    <property type="entry name" value="Hormone_recep"/>
    <property type="match status" value="1"/>
</dbReference>
<dbReference type="GO" id="GO:0004879">
    <property type="term" value="F:nuclear receptor activity"/>
    <property type="evidence" value="ECO:0007669"/>
    <property type="project" value="TreeGrafter"/>
</dbReference>
<dbReference type="CDD" id="cd06966">
    <property type="entry name" value="NR_DBD_CAR"/>
    <property type="match status" value="1"/>
</dbReference>
<evidence type="ECO:0000313" key="15">
    <source>
        <dbReference type="Proteomes" id="UP000759131"/>
    </source>
</evidence>
<evidence type="ECO:0000256" key="5">
    <source>
        <dbReference type="ARBA" id="ARBA00023015"/>
    </source>
</evidence>
<keyword evidence="8 10" id="KW-0675">Receptor</keyword>
<comment type="subcellular location">
    <subcellularLocation>
        <location evidence="1 10">Nucleus</location>
    </subcellularLocation>
</comment>
<dbReference type="GO" id="GO:0000122">
    <property type="term" value="P:negative regulation of transcription by RNA polymerase II"/>
    <property type="evidence" value="ECO:0007669"/>
    <property type="project" value="TreeGrafter"/>
</dbReference>
<dbReference type="InterPro" id="IPR001723">
    <property type="entry name" value="Nuclear_hrmn_rcpt"/>
</dbReference>
<evidence type="ECO:0000256" key="8">
    <source>
        <dbReference type="ARBA" id="ARBA00023170"/>
    </source>
</evidence>
<feature type="region of interest" description="Disordered" evidence="11">
    <location>
        <begin position="221"/>
        <end position="265"/>
    </location>
</feature>
<proteinExistence type="inferred from homology"/>
<keyword evidence="15" id="KW-1185">Reference proteome</keyword>
<comment type="similarity">
    <text evidence="10">Belongs to the nuclear hormone receptor family.</text>
</comment>
<dbReference type="PRINTS" id="PR00398">
    <property type="entry name" value="STRDHORMONER"/>
</dbReference>
<dbReference type="InterPro" id="IPR000536">
    <property type="entry name" value="Nucl_hrmn_rcpt_lig-bd"/>
</dbReference>
<dbReference type="PANTHER" id="PTHR24082">
    <property type="entry name" value="NUCLEAR HORMONE RECEPTOR"/>
    <property type="match status" value="1"/>
</dbReference>
<gene>
    <name evidence="14" type="ORF">OSB1V03_LOCUS8867</name>
</gene>
<feature type="domain" description="Nuclear receptor" evidence="12">
    <location>
        <begin position="7"/>
        <end position="82"/>
    </location>
</feature>
<evidence type="ECO:0000256" key="2">
    <source>
        <dbReference type="ARBA" id="ARBA00022723"/>
    </source>
</evidence>
<dbReference type="SMART" id="SM00430">
    <property type="entry name" value="HOLI"/>
    <property type="match status" value="1"/>
</dbReference>
<dbReference type="Pfam" id="PF00105">
    <property type="entry name" value="zf-C4"/>
    <property type="match status" value="2"/>
</dbReference>
<reference evidence="14" key="1">
    <citation type="submission" date="2020-11" db="EMBL/GenBank/DDBJ databases">
        <authorList>
            <person name="Tran Van P."/>
        </authorList>
    </citation>
    <scope>NUCLEOTIDE SEQUENCE</scope>
</reference>
<dbReference type="EMBL" id="CAJPIZ010005714">
    <property type="protein sequence ID" value="CAG2108875.1"/>
    <property type="molecule type" value="Genomic_DNA"/>
</dbReference>
<dbReference type="EMBL" id="OC860289">
    <property type="protein sequence ID" value="CAD7628445.1"/>
    <property type="molecule type" value="Genomic_DNA"/>
</dbReference>
<accession>A0A7R9Q169</accession>
<keyword evidence="5 10" id="KW-0805">Transcription regulation</keyword>
<dbReference type="InterPro" id="IPR050234">
    <property type="entry name" value="Nuclear_hormone_rcpt_NR1"/>
</dbReference>
<protein>
    <recommendedName>
        <fullName evidence="16">Nuclear hormone receptor HR96</fullName>
    </recommendedName>
</protein>
<dbReference type="Proteomes" id="UP000759131">
    <property type="component" value="Unassembled WGS sequence"/>
</dbReference>
<dbReference type="PROSITE" id="PS51843">
    <property type="entry name" value="NR_LBD"/>
    <property type="match status" value="1"/>
</dbReference>
<keyword evidence="4 10" id="KW-0862">Zinc</keyword>
<dbReference type="GO" id="GO:0008270">
    <property type="term" value="F:zinc ion binding"/>
    <property type="evidence" value="ECO:0007669"/>
    <property type="project" value="UniProtKB-KW"/>
</dbReference>
<dbReference type="GO" id="GO:0030154">
    <property type="term" value="P:cell differentiation"/>
    <property type="evidence" value="ECO:0007669"/>
    <property type="project" value="TreeGrafter"/>
</dbReference>
<dbReference type="Gene3D" id="3.30.50.10">
    <property type="entry name" value="Erythroid Transcription Factor GATA-1, subunit A"/>
    <property type="match status" value="2"/>
</dbReference>
<feature type="domain" description="Nuclear receptor" evidence="12">
    <location>
        <begin position="172"/>
        <end position="210"/>
    </location>
</feature>
<feature type="region of interest" description="Disordered" evidence="11">
    <location>
        <begin position="93"/>
        <end position="133"/>
    </location>
</feature>
<name>A0A7R9Q169_9ACAR</name>
<evidence type="ECO:0000256" key="3">
    <source>
        <dbReference type="ARBA" id="ARBA00022771"/>
    </source>
</evidence>
<dbReference type="AlphaFoldDB" id="A0A7R9Q169"/>
<dbReference type="SUPFAM" id="SSF48508">
    <property type="entry name" value="Nuclear receptor ligand-binding domain"/>
    <property type="match status" value="1"/>
</dbReference>
<keyword evidence="9 10" id="KW-0539">Nucleus</keyword>
<dbReference type="InterPro" id="IPR035500">
    <property type="entry name" value="NHR-like_dom_sf"/>
</dbReference>
<evidence type="ECO:0000259" key="13">
    <source>
        <dbReference type="PROSITE" id="PS51843"/>
    </source>
</evidence>
<dbReference type="GO" id="GO:0045944">
    <property type="term" value="P:positive regulation of transcription by RNA polymerase II"/>
    <property type="evidence" value="ECO:0007669"/>
    <property type="project" value="TreeGrafter"/>
</dbReference>
<evidence type="ECO:0008006" key="16">
    <source>
        <dbReference type="Google" id="ProtNLM"/>
    </source>
</evidence>
<dbReference type="Gene3D" id="1.10.565.10">
    <property type="entry name" value="Retinoid X Receptor"/>
    <property type="match status" value="1"/>
</dbReference>
<dbReference type="InterPro" id="IPR013088">
    <property type="entry name" value="Znf_NHR/GATA"/>
</dbReference>
<feature type="domain" description="NR LBD" evidence="13">
    <location>
        <begin position="417"/>
        <end position="643"/>
    </location>
</feature>
<evidence type="ECO:0000256" key="9">
    <source>
        <dbReference type="ARBA" id="ARBA00023242"/>
    </source>
</evidence>
<dbReference type="PANTHER" id="PTHR24082:SF283">
    <property type="entry name" value="NUCLEAR HORMONE RECEPTOR HR96"/>
    <property type="match status" value="1"/>
</dbReference>
<dbReference type="GO" id="GO:0000978">
    <property type="term" value="F:RNA polymerase II cis-regulatory region sequence-specific DNA binding"/>
    <property type="evidence" value="ECO:0007669"/>
    <property type="project" value="TreeGrafter"/>
</dbReference>
<dbReference type="SMART" id="SM00399">
    <property type="entry name" value="ZnF_C4"/>
    <property type="match status" value="2"/>
</dbReference>
<keyword evidence="3 10" id="KW-0863">Zinc-finger</keyword>
<dbReference type="InterPro" id="IPR001628">
    <property type="entry name" value="Znf_hrmn_rcpt"/>
</dbReference>
<keyword evidence="2 10" id="KW-0479">Metal-binding</keyword>
<keyword evidence="7 10" id="KW-0804">Transcription</keyword>
<dbReference type="GO" id="GO:0006950">
    <property type="term" value="P:response to stress"/>
    <property type="evidence" value="ECO:0007669"/>
    <property type="project" value="UniProtKB-ARBA"/>
</dbReference>
<keyword evidence="6 10" id="KW-0238">DNA-binding</keyword>
<sequence length="643" mass="74723">MNDKDLSKVCGICGDKALGYNFNAITCESCKAFFRRNALRNKEFKCPFDGNCKIDLVTRRFCQRCRLKKCFDIGMKKEWILSEEEKVMKRSKIAENRKRKHDGSDGPKGADSTTTADPNQLFESNNNNDNDFDILSPNFNANPNRDMLLEVTGNRNDYQLNYDNNESTSSEFKCPFDGNCKIDLVTRRFCQRCRLKKCFDIGMKKEWILSEEEKVMKRSKIAENRKRKHDGSDGPKGADSTTTADPNQLFESNNNNDNEFDILSPNFNANPNRDMLLEVTGNRNDYQLNYDNNESTSSVSRLQNTNSYNTFCDNLIQNSYFDESQECSAIEVLQSNMHSTDLQVMNTTIDCHKNNYINSINSDENFRTKMDNISRMDEMNDIPEIVYRKAIELEFASIPIRKTMNETNGNYFEFNDLERNKLSELLSALSVIRDQFTAITSEVTGIMDALKMTDQTVRQLIKMSKRIQGFKNLCQNDQIALLKGGCTELIILRSVVSYNYEKEYYTIVMESNNATLIKLDVLKQAKGNVYEAHKKFMHAFKQEWDSDQTIIDLLIAITLFSPERRNIINKDTIKLEQQIYMYLLQRYLEIKYYSKCEAKSKFLRLMTKLEELHILNEDHIRMYLDADPNDFGPLLIEIFDLKT</sequence>
<evidence type="ECO:0000256" key="4">
    <source>
        <dbReference type="ARBA" id="ARBA00022833"/>
    </source>
</evidence>
<dbReference type="PROSITE" id="PS51030">
    <property type="entry name" value="NUCLEAR_REC_DBD_2"/>
    <property type="match status" value="2"/>
</dbReference>
<dbReference type="OrthoDB" id="6355676at2759"/>
<evidence type="ECO:0000256" key="10">
    <source>
        <dbReference type="RuleBase" id="RU004334"/>
    </source>
</evidence>
<dbReference type="PROSITE" id="PS00031">
    <property type="entry name" value="NUCLEAR_REC_DBD_1"/>
    <property type="match status" value="1"/>
</dbReference>
<evidence type="ECO:0000256" key="11">
    <source>
        <dbReference type="SAM" id="MobiDB-lite"/>
    </source>
</evidence>
<evidence type="ECO:0000256" key="6">
    <source>
        <dbReference type="ARBA" id="ARBA00023125"/>
    </source>
</evidence>
<dbReference type="SUPFAM" id="SSF57716">
    <property type="entry name" value="Glucocorticoid receptor-like (DNA-binding domain)"/>
    <property type="match status" value="2"/>
</dbReference>
<dbReference type="PRINTS" id="PR00047">
    <property type="entry name" value="STROIDFINGER"/>
</dbReference>
<evidence type="ECO:0000259" key="12">
    <source>
        <dbReference type="PROSITE" id="PS51030"/>
    </source>
</evidence>
<feature type="compositionally biased region" description="Polar residues" evidence="11">
    <location>
        <begin position="111"/>
        <end position="124"/>
    </location>
</feature>
<evidence type="ECO:0000313" key="14">
    <source>
        <dbReference type="EMBL" id="CAD7628445.1"/>
    </source>
</evidence>
<dbReference type="GO" id="GO:0005634">
    <property type="term" value="C:nucleus"/>
    <property type="evidence" value="ECO:0007669"/>
    <property type="project" value="UniProtKB-SubCell"/>
</dbReference>
<evidence type="ECO:0000256" key="7">
    <source>
        <dbReference type="ARBA" id="ARBA00023163"/>
    </source>
</evidence>
<organism evidence="14">
    <name type="scientific">Medioppia subpectinata</name>
    <dbReference type="NCBI Taxonomy" id="1979941"/>
    <lineage>
        <taxon>Eukaryota</taxon>
        <taxon>Metazoa</taxon>
        <taxon>Ecdysozoa</taxon>
        <taxon>Arthropoda</taxon>
        <taxon>Chelicerata</taxon>
        <taxon>Arachnida</taxon>
        <taxon>Acari</taxon>
        <taxon>Acariformes</taxon>
        <taxon>Sarcoptiformes</taxon>
        <taxon>Oribatida</taxon>
        <taxon>Brachypylina</taxon>
        <taxon>Oppioidea</taxon>
        <taxon>Oppiidae</taxon>
        <taxon>Medioppia</taxon>
    </lineage>
</organism>
<feature type="compositionally biased region" description="Low complexity" evidence="11">
    <location>
        <begin position="247"/>
        <end position="264"/>
    </location>
</feature>